<feature type="region of interest" description="Disordered" evidence="1">
    <location>
        <begin position="26"/>
        <end position="114"/>
    </location>
</feature>
<evidence type="ECO:0000313" key="2">
    <source>
        <dbReference type="EMBL" id="GBP76349.1"/>
    </source>
</evidence>
<dbReference type="EMBL" id="BGZK01001288">
    <property type="protein sequence ID" value="GBP76349.1"/>
    <property type="molecule type" value="Genomic_DNA"/>
</dbReference>
<accession>A0A4C1YNX2</accession>
<evidence type="ECO:0000313" key="3">
    <source>
        <dbReference type="Proteomes" id="UP000299102"/>
    </source>
</evidence>
<evidence type="ECO:0000256" key="1">
    <source>
        <dbReference type="SAM" id="MobiDB-lite"/>
    </source>
</evidence>
<feature type="compositionally biased region" description="Basic and acidic residues" evidence="1">
    <location>
        <begin position="28"/>
        <end position="38"/>
    </location>
</feature>
<keyword evidence="3" id="KW-1185">Reference proteome</keyword>
<organism evidence="2 3">
    <name type="scientific">Eumeta variegata</name>
    <name type="common">Bagworm moth</name>
    <name type="synonym">Eumeta japonica</name>
    <dbReference type="NCBI Taxonomy" id="151549"/>
    <lineage>
        <taxon>Eukaryota</taxon>
        <taxon>Metazoa</taxon>
        <taxon>Ecdysozoa</taxon>
        <taxon>Arthropoda</taxon>
        <taxon>Hexapoda</taxon>
        <taxon>Insecta</taxon>
        <taxon>Pterygota</taxon>
        <taxon>Neoptera</taxon>
        <taxon>Endopterygota</taxon>
        <taxon>Lepidoptera</taxon>
        <taxon>Glossata</taxon>
        <taxon>Ditrysia</taxon>
        <taxon>Tineoidea</taxon>
        <taxon>Psychidae</taxon>
        <taxon>Oiketicinae</taxon>
        <taxon>Eumeta</taxon>
    </lineage>
</organism>
<dbReference type="AlphaFoldDB" id="A0A4C1YNX2"/>
<comment type="caution">
    <text evidence="2">The sequence shown here is derived from an EMBL/GenBank/DDBJ whole genome shotgun (WGS) entry which is preliminary data.</text>
</comment>
<protein>
    <submittedName>
        <fullName evidence="2">Uncharacterized protein</fullName>
    </submittedName>
</protein>
<name>A0A4C1YNX2_EUMVA</name>
<proteinExistence type="predicted"/>
<gene>
    <name evidence="2" type="ORF">EVAR_52991_1</name>
</gene>
<sequence>MNFSESGSAEICKGGRVDFLTLMELDESSDRIPSEMRQKSSPLHKRAQRVDPTAGQPAGGEDAEHQLGGGVQSSDHSAPPARLRERDSNPVPSDSKGKECSASSDHRLITGRPS</sequence>
<reference evidence="2 3" key="1">
    <citation type="journal article" date="2019" name="Commun. Biol.">
        <title>The bagworm genome reveals a unique fibroin gene that provides high tensile strength.</title>
        <authorList>
            <person name="Kono N."/>
            <person name="Nakamura H."/>
            <person name="Ohtoshi R."/>
            <person name="Tomita M."/>
            <person name="Numata K."/>
            <person name="Arakawa K."/>
        </authorList>
    </citation>
    <scope>NUCLEOTIDE SEQUENCE [LARGE SCALE GENOMIC DNA]</scope>
</reference>
<dbReference type="Proteomes" id="UP000299102">
    <property type="component" value="Unassembled WGS sequence"/>
</dbReference>
<feature type="compositionally biased region" description="Basic and acidic residues" evidence="1">
    <location>
        <begin position="95"/>
        <end position="108"/>
    </location>
</feature>